<evidence type="ECO:0008006" key="3">
    <source>
        <dbReference type="Google" id="ProtNLM"/>
    </source>
</evidence>
<keyword evidence="2" id="KW-1185">Reference proteome</keyword>
<protein>
    <recommendedName>
        <fullName evidence="3">Lipoprotein</fullName>
    </recommendedName>
</protein>
<reference evidence="1 2" key="1">
    <citation type="submission" date="2018-10" db="EMBL/GenBank/DDBJ databases">
        <title>Parasedimentitalea marina sp. nov., a psychrophilic bacterium isolated from deep seawater of the New Britain Trench.</title>
        <authorList>
            <person name="Cao J."/>
        </authorList>
    </citation>
    <scope>NUCLEOTIDE SEQUENCE [LARGE SCALE GENOMIC DNA]</scope>
    <source>
        <strain evidence="1 2">W43</strain>
    </source>
</reference>
<dbReference type="KEGG" id="sedi:EBB79_05500"/>
<dbReference type="Proteomes" id="UP000283063">
    <property type="component" value="Chromosome"/>
</dbReference>
<dbReference type="OrthoDB" id="7861160at2"/>
<dbReference type="AlphaFoldDB" id="A0A3T0N076"/>
<sequence>MLRTIILTTALFIAACSPEVQSTSGRAYLAESGIVDPEVAKFAAYEPDLSFPARTGVVRLVYGDLTNMPDNERALYTEGLTDALGSVVHLGPLEANMLEIRRYGMNQLKIRQLAASRHLDYVLVVSYDPGSNTAEALFLDVGNGYPYASIETVVPGRGKRNFWGGEVGKPNRLNRATLKLAKHLKPKLETMVEELVKQAST</sequence>
<evidence type="ECO:0000313" key="1">
    <source>
        <dbReference type="EMBL" id="AZV77399.1"/>
    </source>
</evidence>
<dbReference type="RefSeq" id="WP_127747955.1">
    <property type="nucleotide sequence ID" value="NZ_CP033219.1"/>
</dbReference>
<proteinExistence type="predicted"/>
<name>A0A3T0N076_9RHOB</name>
<organism evidence="1 2">
    <name type="scientific">Parasedimentitalea marina</name>
    <dbReference type="NCBI Taxonomy" id="2483033"/>
    <lineage>
        <taxon>Bacteria</taxon>
        <taxon>Pseudomonadati</taxon>
        <taxon>Pseudomonadota</taxon>
        <taxon>Alphaproteobacteria</taxon>
        <taxon>Rhodobacterales</taxon>
        <taxon>Paracoccaceae</taxon>
        <taxon>Parasedimentitalea</taxon>
    </lineage>
</organism>
<gene>
    <name evidence="1" type="ORF">EBB79_05500</name>
</gene>
<dbReference type="PROSITE" id="PS51257">
    <property type="entry name" value="PROKAR_LIPOPROTEIN"/>
    <property type="match status" value="1"/>
</dbReference>
<dbReference type="EMBL" id="CP033219">
    <property type="protein sequence ID" value="AZV77399.1"/>
    <property type="molecule type" value="Genomic_DNA"/>
</dbReference>
<accession>A0A3T0N076</accession>
<evidence type="ECO:0000313" key="2">
    <source>
        <dbReference type="Proteomes" id="UP000283063"/>
    </source>
</evidence>